<dbReference type="Proteomes" id="UP000242660">
    <property type="component" value="Unassembled WGS sequence"/>
</dbReference>
<keyword evidence="2" id="KW-1185">Reference proteome</keyword>
<sequence>MIYPRKIKFLEDKLELLDMSLMIEPDGLLQKILSTRLQEIADYSYHTFL</sequence>
<gene>
    <name evidence="1" type="ORF">BZL35_00779</name>
</gene>
<evidence type="ECO:0000313" key="2">
    <source>
        <dbReference type="Proteomes" id="UP000242660"/>
    </source>
</evidence>
<reference evidence="1 2" key="1">
    <citation type="journal article" date="2017" name="Front. Microbiol.">
        <title>Genome of Ca. Pandoraea novymonadis, an Endosymbiotic Bacterium of the Trypanosomatid Novymonas esmeraldas.</title>
        <authorList>
            <person name="Kostygov A.Y."/>
            <person name="Butenko A."/>
            <person name="Nenarokova A."/>
            <person name="Tashyreva D."/>
            <person name="Flegontov P."/>
            <person name="Lukes J."/>
            <person name="Yurchenko V."/>
        </authorList>
    </citation>
    <scope>NUCLEOTIDE SEQUENCE [LARGE SCALE GENOMIC DNA]</scope>
    <source>
        <strain evidence="1 2">E262</strain>
    </source>
</reference>
<dbReference type="EMBL" id="MUHY01000002">
    <property type="protein sequence ID" value="PSB91737.1"/>
    <property type="molecule type" value="Genomic_DNA"/>
</dbReference>
<name>A0ABX5FEU9_9BURK</name>
<organism evidence="1 2">
    <name type="scientific">Candidatus Pandoraea novymonadis</name>
    <dbReference type="NCBI Taxonomy" id="1808959"/>
    <lineage>
        <taxon>Bacteria</taxon>
        <taxon>Pseudomonadati</taxon>
        <taxon>Pseudomonadota</taxon>
        <taxon>Betaproteobacteria</taxon>
        <taxon>Burkholderiales</taxon>
        <taxon>Burkholderiaceae</taxon>
        <taxon>Pandoraea</taxon>
    </lineage>
</organism>
<comment type="caution">
    <text evidence="1">The sequence shown here is derived from an EMBL/GenBank/DDBJ whole genome shotgun (WGS) entry which is preliminary data.</text>
</comment>
<accession>A0ABX5FEU9</accession>
<evidence type="ECO:0000313" key="1">
    <source>
        <dbReference type="EMBL" id="PSB91737.1"/>
    </source>
</evidence>
<protein>
    <submittedName>
        <fullName evidence="1">Uncharacterized protein</fullName>
    </submittedName>
</protein>
<proteinExistence type="predicted"/>